<dbReference type="SUPFAM" id="SSF55811">
    <property type="entry name" value="Nudix"/>
    <property type="match status" value="1"/>
</dbReference>
<dbReference type="InterPro" id="IPR000086">
    <property type="entry name" value="NUDIX_hydrolase_dom"/>
</dbReference>
<evidence type="ECO:0000259" key="1">
    <source>
        <dbReference type="Pfam" id="PF00293"/>
    </source>
</evidence>
<dbReference type="Gene3D" id="3.90.79.10">
    <property type="entry name" value="Nucleoside Triphosphate Pyrophosphohydrolase"/>
    <property type="match status" value="1"/>
</dbReference>
<dbReference type="InterPro" id="IPR015797">
    <property type="entry name" value="NUDIX_hydrolase-like_dom_sf"/>
</dbReference>
<dbReference type="EMBL" id="CP145892">
    <property type="protein sequence ID" value="WWP22934.1"/>
    <property type="molecule type" value="Genomic_DNA"/>
</dbReference>
<gene>
    <name evidence="2" type="ORF">V6668_12405</name>
</gene>
<name>A0ABD8AZI4_PAEAM</name>
<dbReference type="RefSeq" id="WP_338708566.1">
    <property type="nucleotide sequence ID" value="NZ_CP145892.1"/>
</dbReference>
<dbReference type="AlphaFoldDB" id="A0ABD8AZI4"/>
<proteinExistence type="predicted"/>
<dbReference type="GeneID" id="93476280"/>
<reference evidence="2 3" key="1">
    <citation type="submission" date="2024-02" db="EMBL/GenBank/DDBJ databases">
        <title>Complete sequences of two Paenibacillus sp. strains and one Lysinibacillus strain isolated from the environment on STAA medium highlight biotechnological potential.</title>
        <authorList>
            <person name="Attere S.A."/>
            <person name="Piche L.C."/>
            <person name="Intertaglia L."/>
            <person name="Lami R."/>
            <person name="Charette S.J."/>
            <person name="Vincent A.T."/>
        </authorList>
    </citation>
    <scope>NUCLEOTIDE SEQUENCE [LARGE SCALE GENOMIC DNA]</scope>
    <source>
        <strain evidence="2 3">Y5S-7</strain>
    </source>
</reference>
<accession>A0ABD8AZI4</accession>
<evidence type="ECO:0000313" key="3">
    <source>
        <dbReference type="Proteomes" id="UP001364764"/>
    </source>
</evidence>
<feature type="domain" description="Nudix hydrolase" evidence="1">
    <location>
        <begin position="18"/>
        <end position="74"/>
    </location>
</feature>
<dbReference type="Pfam" id="PF00293">
    <property type="entry name" value="NUDIX"/>
    <property type="match status" value="1"/>
</dbReference>
<dbReference type="Proteomes" id="UP001364764">
    <property type="component" value="Chromosome"/>
</dbReference>
<protein>
    <submittedName>
        <fullName evidence="2">NUDIX domain-containing protein</fullName>
    </submittedName>
</protein>
<organism evidence="2 3">
    <name type="scientific">Paenibacillus amylolyticus</name>
    <dbReference type="NCBI Taxonomy" id="1451"/>
    <lineage>
        <taxon>Bacteria</taxon>
        <taxon>Bacillati</taxon>
        <taxon>Bacillota</taxon>
        <taxon>Bacilli</taxon>
        <taxon>Bacillales</taxon>
        <taxon>Paenibacillaceae</taxon>
        <taxon>Paenibacillus</taxon>
    </lineage>
</organism>
<evidence type="ECO:0000313" key="2">
    <source>
        <dbReference type="EMBL" id="WWP22934.1"/>
    </source>
</evidence>
<sequence length="155" mass="18257">MSHWFDLDELDPELIKFAVMIAKYNNKFIIIKNRKRGGWEIPGGNKEIGETLLHTASRELYEETKAVHFELIPYGVYEWDGSFGMVSYAEVKLLESLPESEIDEIKLVDVLPEGMNFGDMFYRFSDRWDRLENHKLKKYTIEINHLNELPEIKIS</sequence>